<evidence type="ECO:0000313" key="1">
    <source>
        <dbReference type="EMBL" id="CAK9168427.1"/>
    </source>
</evidence>
<comment type="caution">
    <text evidence="1">The sequence shown here is derived from an EMBL/GenBank/DDBJ whole genome shotgun (WGS) entry which is preliminary data.</text>
</comment>
<protein>
    <submittedName>
        <fullName evidence="1">Uncharacterized protein</fullName>
    </submittedName>
</protein>
<gene>
    <name evidence="1" type="ORF">ILEXP_LOCUS37818</name>
</gene>
<dbReference type="Proteomes" id="UP001642360">
    <property type="component" value="Unassembled WGS sequence"/>
</dbReference>
<keyword evidence="2" id="KW-1185">Reference proteome</keyword>
<name>A0ABC8TG78_9AQUA</name>
<accession>A0ABC8TG78</accession>
<organism evidence="1 2">
    <name type="scientific">Ilex paraguariensis</name>
    <name type="common">yerba mate</name>
    <dbReference type="NCBI Taxonomy" id="185542"/>
    <lineage>
        <taxon>Eukaryota</taxon>
        <taxon>Viridiplantae</taxon>
        <taxon>Streptophyta</taxon>
        <taxon>Embryophyta</taxon>
        <taxon>Tracheophyta</taxon>
        <taxon>Spermatophyta</taxon>
        <taxon>Magnoliopsida</taxon>
        <taxon>eudicotyledons</taxon>
        <taxon>Gunneridae</taxon>
        <taxon>Pentapetalae</taxon>
        <taxon>asterids</taxon>
        <taxon>campanulids</taxon>
        <taxon>Aquifoliales</taxon>
        <taxon>Aquifoliaceae</taxon>
        <taxon>Ilex</taxon>
    </lineage>
</organism>
<evidence type="ECO:0000313" key="2">
    <source>
        <dbReference type="Proteomes" id="UP001642360"/>
    </source>
</evidence>
<reference evidence="1 2" key="1">
    <citation type="submission" date="2024-02" db="EMBL/GenBank/DDBJ databases">
        <authorList>
            <person name="Vignale AGUSTIN F."/>
            <person name="Sosa J E."/>
            <person name="Modenutti C."/>
        </authorList>
    </citation>
    <scope>NUCLEOTIDE SEQUENCE [LARGE SCALE GENOMIC DNA]</scope>
</reference>
<dbReference type="EMBL" id="CAUOFW020005059">
    <property type="protein sequence ID" value="CAK9168427.1"/>
    <property type="molecule type" value="Genomic_DNA"/>
</dbReference>
<proteinExistence type="predicted"/>
<dbReference type="AlphaFoldDB" id="A0ABC8TG78"/>
<sequence length="161" mass="18501">MSLRIYFGDKVISLAKWLVNSLDKPSSFFCFALFEVVAQIQQWHVSCEEIQRGRGVDVNYRWIIGDASVDSRHGAVSMQCVDGGFMPDVIWIYTESEINLLDKTTVEEMLMKTFALKSWQVGVSGRFKTKEEEDNLDKSYFSKFQQLPWSCCTRLPSSFGL</sequence>